<reference evidence="3" key="1">
    <citation type="submission" date="2021-04" db="EMBL/GenBank/DDBJ databases">
        <title>Phylogenetic analysis of Acidobacteriaceae.</title>
        <authorList>
            <person name="Qiu L."/>
            <person name="Zhang Q."/>
        </authorList>
    </citation>
    <scope>NUCLEOTIDE SEQUENCE</scope>
    <source>
        <strain evidence="3">DSM 25168</strain>
    </source>
</reference>
<dbReference type="RefSeq" id="WP_260792137.1">
    <property type="nucleotide sequence ID" value="NZ_CP093313.1"/>
</dbReference>
<gene>
    <name evidence="3" type="ORF">MOP44_20080</name>
</gene>
<dbReference type="AlphaFoldDB" id="A0A9J7BJK0"/>
<proteinExistence type="predicted"/>
<sequence>MYARKNNSIASSQPDTHSPRRPASTVQSAVIGNQAMLRRLSRSSPHLHRKLAIGAVHDPLEAQADHVADRVMRMPEPAGANRNNILQRKCAECEEEEKLHRKTEAAPQSDSEAPPIVHDVLNAPGEPLDAQSRAFMEPRLGTSLDPVRIHTTNRASDSARVVGARAYTVGNDIVFGHGEYSPSTREGRHLLAHELAHVAQQSAFDGYGPNTLRRSPVTEGSVGEFYLQQETPEQLQADAAEIVAALRAPNLDAYTKMLLENNLQAVEKHASARSVDLPVAAGYRLGQIIFALATDMKGLTEELRVIGSMKVGYQTVGSDMGFSSFYPELNWDVDELQWVAQTLMEGADLAGAGEAGGPQSADQLRAAGAHVTAALFAFRGVAVHMAYLHTGVAFATEGTQHTIARKVGWVREDIQKMLAPMRTLDPATVEKAVKQIDSPSFGFGTDFDSFVEELEDNARTWHRVGQIANIVGLALTAGELALSGGAGPSGAGEGGGGGGFGGAVATVRGATLTSGAVGSLEWIEAMRRLVAIGAISSATLGRLGGGVEPQPSKPMESSAPKPKTELPKAKVDPAVDKAVEEGIEEYEGPQTKPPKAPLRRPASKAASEAARTKFEKIRDGFAQKLGLPKGGQVHHAIELQVLDRFPGAFSESELNSLDNMRGVPPELEGKMQLHQSKIREVWNRHYRTIEAEIAQKGLKEGTAAYRDLVRRALIEDSREIDHLLGQFFSEEGAGRAVKGLQN</sequence>
<dbReference type="Pfam" id="PF13699">
    <property type="entry name" value="eCIS_core"/>
    <property type="match status" value="1"/>
</dbReference>
<evidence type="ECO:0000313" key="3">
    <source>
        <dbReference type="EMBL" id="UWZ82855.1"/>
    </source>
</evidence>
<feature type="region of interest" description="Disordered" evidence="1">
    <location>
        <begin position="584"/>
        <end position="609"/>
    </location>
</feature>
<feature type="region of interest" description="Disordered" evidence="1">
    <location>
        <begin position="541"/>
        <end position="572"/>
    </location>
</feature>
<dbReference type="EMBL" id="CP093313">
    <property type="protein sequence ID" value="UWZ82855.1"/>
    <property type="molecule type" value="Genomic_DNA"/>
</dbReference>
<dbReference type="InterPro" id="IPR025295">
    <property type="entry name" value="eCIS_core_dom"/>
</dbReference>
<dbReference type="KEGG" id="orp:MOP44_20080"/>
<evidence type="ECO:0000256" key="1">
    <source>
        <dbReference type="SAM" id="MobiDB-lite"/>
    </source>
</evidence>
<keyword evidence="4" id="KW-1185">Reference proteome</keyword>
<organism evidence="3 4">
    <name type="scientific">Occallatibacter riparius</name>
    <dbReference type="NCBI Taxonomy" id="1002689"/>
    <lineage>
        <taxon>Bacteria</taxon>
        <taxon>Pseudomonadati</taxon>
        <taxon>Acidobacteriota</taxon>
        <taxon>Terriglobia</taxon>
        <taxon>Terriglobales</taxon>
        <taxon>Acidobacteriaceae</taxon>
        <taxon>Occallatibacter</taxon>
    </lineage>
</organism>
<feature type="compositionally biased region" description="Basic and acidic residues" evidence="1">
    <location>
        <begin position="562"/>
        <end position="572"/>
    </location>
</feature>
<name>A0A9J7BJK0_9BACT</name>
<dbReference type="Proteomes" id="UP001059380">
    <property type="component" value="Chromosome"/>
</dbReference>
<feature type="compositionally biased region" description="Polar residues" evidence="1">
    <location>
        <begin position="1"/>
        <end position="16"/>
    </location>
</feature>
<feature type="region of interest" description="Disordered" evidence="1">
    <location>
        <begin position="1"/>
        <end position="27"/>
    </location>
</feature>
<evidence type="ECO:0000313" key="4">
    <source>
        <dbReference type="Proteomes" id="UP001059380"/>
    </source>
</evidence>
<accession>A0A9J7BJK0</accession>
<evidence type="ECO:0000259" key="2">
    <source>
        <dbReference type="Pfam" id="PF13699"/>
    </source>
</evidence>
<protein>
    <submittedName>
        <fullName evidence="3">DUF4157 domain-containing protein</fullName>
    </submittedName>
</protein>
<feature type="domain" description="eCIS core" evidence="2">
    <location>
        <begin position="127"/>
        <end position="202"/>
    </location>
</feature>